<sequence>MRCRDCYLKKLTRSKAQIAIHLYEQKSTQHDIIAFAEWLLCHTTPLKAVVSVNRFHPLFKIVDESPDEWFLSAHILAPLDKELLRKDGYARLFYESLGKIIPAEVLADVSTWRSIYKHLEYIYQPNSYPLSTEAQHYAKHCRTRIERNEIKLRTLKQQLSAVVSFTTYLKRCNRQLSEASVSEFLRHYPGLEASLTGFLVFFNGPRAPITAKRKRCKTSSKSILKAYLRQPKQEEKRPPIKVIYAALNYLHGVPKSLLPQVTMKHVYHDNETGLEVRIKGLRYMLTLTHDDSD</sequence>
<name>A0A432WPQ9_9GAMM</name>
<dbReference type="EMBL" id="PIPM01000002">
    <property type="protein sequence ID" value="RUO35699.1"/>
    <property type="molecule type" value="Genomic_DNA"/>
</dbReference>
<evidence type="ECO:0000313" key="1">
    <source>
        <dbReference type="EMBL" id="RUO35699.1"/>
    </source>
</evidence>
<evidence type="ECO:0000313" key="2">
    <source>
        <dbReference type="Proteomes" id="UP000288405"/>
    </source>
</evidence>
<proteinExistence type="predicted"/>
<reference evidence="1 2" key="1">
    <citation type="journal article" date="2011" name="Front. Microbiol.">
        <title>Genomic signatures of strain selection and enhancement in Bacillus atrophaeus var. globigii, a historical biowarfare simulant.</title>
        <authorList>
            <person name="Gibbons H.S."/>
            <person name="Broomall S.M."/>
            <person name="McNew L.A."/>
            <person name="Daligault H."/>
            <person name="Chapman C."/>
            <person name="Bruce D."/>
            <person name="Karavis M."/>
            <person name="Krepps M."/>
            <person name="McGregor P.A."/>
            <person name="Hong C."/>
            <person name="Park K.H."/>
            <person name="Akmal A."/>
            <person name="Feldman A."/>
            <person name="Lin J.S."/>
            <person name="Chang W.E."/>
            <person name="Higgs B.W."/>
            <person name="Demirev P."/>
            <person name="Lindquist J."/>
            <person name="Liem A."/>
            <person name="Fochler E."/>
            <person name="Read T.D."/>
            <person name="Tapia R."/>
            <person name="Johnson S."/>
            <person name="Bishop-Lilly K.A."/>
            <person name="Detter C."/>
            <person name="Han C."/>
            <person name="Sozhamannan S."/>
            <person name="Rosenzweig C.N."/>
            <person name="Skowronski E.W."/>
        </authorList>
    </citation>
    <scope>NUCLEOTIDE SEQUENCE [LARGE SCALE GENOMIC DNA]</scope>
    <source>
        <strain evidence="1 2">GYP-17</strain>
    </source>
</reference>
<protein>
    <submittedName>
        <fullName evidence="1">Uncharacterized protein</fullName>
    </submittedName>
</protein>
<dbReference type="Proteomes" id="UP000288405">
    <property type="component" value="Unassembled WGS sequence"/>
</dbReference>
<gene>
    <name evidence="1" type="ORF">CWE11_02770</name>
</gene>
<keyword evidence="2" id="KW-1185">Reference proteome</keyword>
<organism evidence="1 2">
    <name type="scientific">Aliidiomarina sanyensis</name>
    <dbReference type="NCBI Taxonomy" id="1249555"/>
    <lineage>
        <taxon>Bacteria</taxon>
        <taxon>Pseudomonadati</taxon>
        <taxon>Pseudomonadota</taxon>
        <taxon>Gammaproteobacteria</taxon>
        <taxon>Alteromonadales</taxon>
        <taxon>Idiomarinaceae</taxon>
        <taxon>Aliidiomarina</taxon>
    </lineage>
</organism>
<dbReference type="AlphaFoldDB" id="A0A432WPQ9"/>
<accession>A0A432WPQ9</accession>
<comment type="caution">
    <text evidence="1">The sequence shown here is derived from an EMBL/GenBank/DDBJ whole genome shotgun (WGS) entry which is preliminary data.</text>
</comment>